<proteinExistence type="predicted"/>
<reference evidence="1 2" key="2">
    <citation type="submission" date="2009-11" db="EMBL/GenBank/DDBJ databases">
        <title>The Genome Sequence of Allomyces macrogynus strain ATCC 38327.</title>
        <authorList>
            <consortium name="The Broad Institute Genome Sequencing Platform"/>
            <person name="Russ C."/>
            <person name="Cuomo C."/>
            <person name="Shea T."/>
            <person name="Young S.K."/>
            <person name="Zeng Q."/>
            <person name="Koehrsen M."/>
            <person name="Haas B."/>
            <person name="Borodovsky M."/>
            <person name="Guigo R."/>
            <person name="Alvarado L."/>
            <person name="Berlin A."/>
            <person name="Borenstein D."/>
            <person name="Chen Z."/>
            <person name="Engels R."/>
            <person name="Freedman E."/>
            <person name="Gellesch M."/>
            <person name="Goldberg J."/>
            <person name="Griggs A."/>
            <person name="Gujja S."/>
            <person name="Heiman D."/>
            <person name="Hepburn T."/>
            <person name="Howarth C."/>
            <person name="Jen D."/>
            <person name="Larson L."/>
            <person name="Lewis B."/>
            <person name="Mehta T."/>
            <person name="Park D."/>
            <person name="Pearson M."/>
            <person name="Roberts A."/>
            <person name="Saif S."/>
            <person name="Shenoy N."/>
            <person name="Sisk P."/>
            <person name="Stolte C."/>
            <person name="Sykes S."/>
            <person name="Walk T."/>
            <person name="White J."/>
            <person name="Yandava C."/>
            <person name="Burger G."/>
            <person name="Gray M.W."/>
            <person name="Holland P.W.H."/>
            <person name="King N."/>
            <person name="Lang F.B.F."/>
            <person name="Roger A.J."/>
            <person name="Ruiz-Trillo I."/>
            <person name="Lander E."/>
            <person name="Nusbaum C."/>
        </authorList>
    </citation>
    <scope>NUCLEOTIDE SEQUENCE [LARGE SCALE GENOMIC DNA]</scope>
    <source>
        <strain evidence="1 2">ATCC 38327</strain>
    </source>
</reference>
<organism evidence="1 2">
    <name type="scientific">Allomyces macrogynus (strain ATCC 38327)</name>
    <name type="common">Allomyces javanicus var. macrogynus</name>
    <dbReference type="NCBI Taxonomy" id="578462"/>
    <lineage>
        <taxon>Eukaryota</taxon>
        <taxon>Fungi</taxon>
        <taxon>Fungi incertae sedis</taxon>
        <taxon>Blastocladiomycota</taxon>
        <taxon>Blastocladiomycetes</taxon>
        <taxon>Blastocladiales</taxon>
        <taxon>Blastocladiaceae</taxon>
        <taxon>Allomyces</taxon>
    </lineage>
</organism>
<gene>
    <name evidence="1" type="ORF">AMAG_06360</name>
</gene>
<accession>A0A0L0SGA0</accession>
<dbReference type="AlphaFoldDB" id="A0A0L0SGA0"/>
<protein>
    <submittedName>
        <fullName evidence="1">Uncharacterized protein</fullName>
    </submittedName>
</protein>
<name>A0A0L0SGA0_ALLM3</name>
<dbReference type="EMBL" id="GG745338">
    <property type="protein sequence ID" value="KNE61541.1"/>
    <property type="molecule type" value="Genomic_DNA"/>
</dbReference>
<sequence>MEIIEEINDKNVEQQRVEEGQIKFAEEAKQVRHWQVQFKIVELVKHEQLKQQVEKVAAKMEQVPIMTGAALIKVPMVSPDDSVRVQYVPGTWPIDTVVANIEQNGNFPTDFELYVKRVFKVARSTTASMLLEMLKTVLGNMMVPFMATDTMRSLAYAHRALGEFDHGNGSIVVTVHNLLALKLEPAQRAVLDSLTEDSLMPRTSNPALQAMEPLFWRRGEAKDFTLFDDFVAALERYMKHAPGTGACLNWTRLAGRALDFSLRCAVVNLG</sequence>
<evidence type="ECO:0000313" key="1">
    <source>
        <dbReference type="EMBL" id="KNE61541.1"/>
    </source>
</evidence>
<reference evidence="1 2" key="1">
    <citation type="submission" date="2009-11" db="EMBL/GenBank/DDBJ databases">
        <title>Annotation of Allomyces macrogynus ATCC 38327.</title>
        <authorList>
            <consortium name="The Broad Institute Genome Sequencing Platform"/>
            <person name="Russ C."/>
            <person name="Cuomo C."/>
            <person name="Burger G."/>
            <person name="Gray M.W."/>
            <person name="Holland P.W.H."/>
            <person name="King N."/>
            <person name="Lang F.B.F."/>
            <person name="Roger A.J."/>
            <person name="Ruiz-Trillo I."/>
            <person name="Young S.K."/>
            <person name="Zeng Q."/>
            <person name="Gargeya S."/>
            <person name="Fitzgerald M."/>
            <person name="Haas B."/>
            <person name="Abouelleil A."/>
            <person name="Alvarado L."/>
            <person name="Arachchi H.M."/>
            <person name="Berlin A."/>
            <person name="Chapman S.B."/>
            <person name="Gearin G."/>
            <person name="Goldberg J."/>
            <person name="Griggs A."/>
            <person name="Gujja S."/>
            <person name="Hansen M."/>
            <person name="Heiman D."/>
            <person name="Howarth C."/>
            <person name="Larimer J."/>
            <person name="Lui A."/>
            <person name="MacDonald P.J.P."/>
            <person name="McCowen C."/>
            <person name="Montmayeur A."/>
            <person name="Murphy C."/>
            <person name="Neiman D."/>
            <person name="Pearson M."/>
            <person name="Priest M."/>
            <person name="Roberts A."/>
            <person name="Saif S."/>
            <person name="Shea T."/>
            <person name="Sisk P."/>
            <person name="Stolte C."/>
            <person name="Sykes S."/>
            <person name="Wortman J."/>
            <person name="Nusbaum C."/>
            <person name="Birren B."/>
        </authorList>
    </citation>
    <scope>NUCLEOTIDE SEQUENCE [LARGE SCALE GENOMIC DNA]</scope>
    <source>
        <strain evidence="1 2">ATCC 38327</strain>
    </source>
</reference>
<keyword evidence="2" id="KW-1185">Reference proteome</keyword>
<dbReference type="VEuPathDB" id="FungiDB:AMAG_06360"/>
<dbReference type="OrthoDB" id="10586423at2759"/>
<dbReference type="Proteomes" id="UP000054350">
    <property type="component" value="Unassembled WGS sequence"/>
</dbReference>
<evidence type="ECO:0000313" key="2">
    <source>
        <dbReference type="Proteomes" id="UP000054350"/>
    </source>
</evidence>